<evidence type="ECO:0008006" key="6">
    <source>
        <dbReference type="Google" id="ProtNLM"/>
    </source>
</evidence>
<evidence type="ECO:0000313" key="5">
    <source>
        <dbReference type="Proteomes" id="UP000077755"/>
    </source>
</evidence>
<dbReference type="GO" id="GO:0005886">
    <property type="term" value="C:plasma membrane"/>
    <property type="evidence" value="ECO:0007669"/>
    <property type="project" value="TreeGrafter"/>
</dbReference>
<comment type="subcellular location">
    <subcellularLocation>
        <location evidence="1">Membrane</location>
    </subcellularLocation>
</comment>
<evidence type="ECO:0000256" key="2">
    <source>
        <dbReference type="ARBA" id="ARBA00023136"/>
    </source>
</evidence>
<accession>A0AAF1B736</accession>
<evidence type="ECO:0000256" key="1">
    <source>
        <dbReference type="ARBA" id="ARBA00004370"/>
    </source>
</evidence>
<gene>
    <name evidence="4" type="ORF">DCAR_0625081</name>
</gene>
<sequence>MRSRNCCLRCICCCYCFLFILMLILAGLTYYFYREYKPEIPSYQVKSMDVKSFNVDQKDLTINVDMIVYVEANNPNSHIRFNYGHDSAVAVWYKNTSLCAGKLPSFEQGTKNITIMNIEMTGENEFGQDLQDALKTNQETGQIPLLVTVKAPVSVVLGSLQMREFNVYVECHLVIDSLEPGKKPRVVSSSYDIHASY</sequence>
<proteinExistence type="predicted"/>
<dbReference type="PANTHER" id="PTHR31234">
    <property type="entry name" value="LATE EMBRYOGENESIS ABUNDANT (LEA) HYDROXYPROLINE-RICH GLYCOPROTEIN FAMILY"/>
    <property type="match status" value="1"/>
</dbReference>
<reference evidence="4" key="1">
    <citation type="journal article" date="2016" name="Nat. Genet.">
        <title>A high-quality carrot genome assembly provides new insights into carotenoid accumulation and asterid genome evolution.</title>
        <authorList>
            <person name="Iorizzo M."/>
            <person name="Ellison S."/>
            <person name="Senalik D."/>
            <person name="Zeng P."/>
            <person name="Satapoomin P."/>
            <person name="Huang J."/>
            <person name="Bowman M."/>
            <person name="Iovene M."/>
            <person name="Sanseverino W."/>
            <person name="Cavagnaro P."/>
            <person name="Yildiz M."/>
            <person name="Macko-Podgorni A."/>
            <person name="Moranska E."/>
            <person name="Grzebelus E."/>
            <person name="Grzebelus D."/>
            <person name="Ashrafi H."/>
            <person name="Zheng Z."/>
            <person name="Cheng S."/>
            <person name="Spooner D."/>
            <person name="Van Deynze A."/>
            <person name="Simon P."/>
        </authorList>
    </citation>
    <scope>NUCLEOTIDE SEQUENCE</scope>
    <source>
        <tissue evidence="4">Leaf</tissue>
    </source>
</reference>
<keyword evidence="5" id="KW-1185">Reference proteome</keyword>
<keyword evidence="3" id="KW-0812">Transmembrane</keyword>
<dbReference type="Proteomes" id="UP000077755">
    <property type="component" value="Chromosome 6"/>
</dbReference>
<name>A0AAF1B736_DAUCS</name>
<dbReference type="GO" id="GO:0098542">
    <property type="term" value="P:defense response to other organism"/>
    <property type="evidence" value="ECO:0007669"/>
    <property type="project" value="InterPro"/>
</dbReference>
<feature type="transmembrane region" description="Helical" evidence="3">
    <location>
        <begin position="12"/>
        <end position="33"/>
    </location>
</feature>
<protein>
    <recommendedName>
        <fullName evidence="6">Late embryogenesis abundant protein LEA-2 subgroup domain-containing protein</fullName>
    </recommendedName>
</protein>
<organism evidence="4 5">
    <name type="scientific">Daucus carota subsp. sativus</name>
    <name type="common">Carrot</name>
    <dbReference type="NCBI Taxonomy" id="79200"/>
    <lineage>
        <taxon>Eukaryota</taxon>
        <taxon>Viridiplantae</taxon>
        <taxon>Streptophyta</taxon>
        <taxon>Embryophyta</taxon>
        <taxon>Tracheophyta</taxon>
        <taxon>Spermatophyta</taxon>
        <taxon>Magnoliopsida</taxon>
        <taxon>eudicotyledons</taxon>
        <taxon>Gunneridae</taxon>
        <taxon>Pentapetalae</taxon>
        <taxon>asterids</taxon>
        <taxon>campanulids</taxon>
        <taxon>Apiales</taxon>
        <taxon>Apiaceae</taxon>
        <taxon>Apioideae</taxon>
        <taxon>Scandiceae</taxon>
        <taxon>Daucinae</taxon>
        <taxon>Daucus</taxon>
        <taxon>Daucus sect. Daucus</taxon>
    </lineage>
</organism>
<dbReference type="EMBL" id="CP093348">
    <property type="protein sequence ID" value="WOH05661.1"/>
    <property type="molecule type" value="Genomic_DNA"/>
</dbReference>
<evidence type="ECO:0000313" key="4">
    <source>
        <dbReference type="EMBL" id="WOH05661.1"/>
    </source>
</evidence>
<dbReference type="PANTHER" id="PTHR31234:SF72">
    <property type="entry name" value="NDR1_HIN1-LIKE PROTEIN 6"/>
    <property type="match status" value="1"/>
</dbReference>
<keyword evidence="3" id="KW-1133">Transmembrane helix</keyword>
<dbReference type="AlphaFoldDB" id="A0AAF1B736"/>
<dbReference type="InterPro" id="IPR044839">
    <property type="entry name" value="NDR1-like"/>
</dbReference>
<reference evidence="4" key="2">
    <citation type="submission" date="2022-03" db="EMBL/GenBank/DDBJ databases">
        <title>Draft title - Genomic analysis of global carrot germplasm unveils the trajectory of domestication and the origin of high carotenoid orange carrot.</title>
        <authorList>
            <person name="Iorizzo M."/>
            <person name="Ellison S."/>
            <person name="Senalik D."/>
            <person name="Macko-Podgorni A."/>
            <person name="Grzebelus D."/>
            <person name="Bostan H."/>
            <person name="Rolling W."/>
            <person name="Curaba J."/>
            <person name="Simon P."/>
        </authorList>
    </citation>
    <scope>NUCLEOTIDE SEQUENCE</scope>
    <source>
        <tissue evidence="4">Leaf</tissue>
    </source>
</reference>
<keyword evidence="2 3" id="KW-0472">Membrane</keyword>
<evidence type="ECO:0000256" key="3">
    <source>
        <dbReference type="SAM" id="Phobius"/>
    </source>
</evidence>